<feature type="binding site" evidence="4">
    <location>
        <position position="604"/>
    </location>
    <ligand>
        <name>S-adenosyl-L-methionine</name>
        <dbReference type="ChEBI" id="CHEBI:59789"/>
    </ligand>
</feature>
<dbReference type="Gene3D" id="3.40.50.12760">
    <property type="match status" value="1"/>
</dbReference>
<feature type="binding site" evidence="4">
    <location>
        <position position="521"/>
    </location>
    <ligand>
        <name>S-adenosyl-L-methionine</name>
        <dbReference type="ChEBI" id="CHEBI:59789"/>
    </ligand>
</feature>
<evidence type="ECO:0000313" key="6">
    <source>
        <dbReference type="EMBL" id="AKI79289.1"/>
    </source>
</evidence>
<dbReference type="InterPro" id="IPR002877">
    <property type="entry name" value="RNA_MeTrfase_FtsJ_dom"/>
</dbReference>
<keyword evidence="1 4" id="KW-0489">Methyltransferase</keyword>
<comment type="caution">
    <text evidence="4">Lacks conserved residue(s) required for the propagation of feature annotation.</text>
</comment>
<organism evidence="6 7">
    <name type="scientific">Acanthamoeba polyphaga mimivirus</name>
    <name type="common">APMV</name>
    <dbReference type="NCBI Taxonomy" id="212035"/>
    <lineage>
        <taxon>Viruses</taxon>
        <taxon>Varidnaviria</taxon>
        <taxon>Bamfordvirae</taxon>
        <taxon>Nucleocytoviricota</taxon>
        <taxon>Megaviricetes</taxon>
        <taxon>Imitervirales</taxon>
        <taxon>Mimiviridae</taxon>
        <taxon>Megamimivirinae</taxon>
        <taxon>Mimivirus</taxon>
        <taxon>Mimivirus bradfordmassiliense</taxon>
    </lineage>
</organism>
<keyword evidence="2 4" id="KW-0808">Transferase</keyword>
<name>A0A0G2Y417_MIMIV</name>
<reference evidence="6 7" key="1">
    <citation type="submission" date="2014-10" db="EMBL/GenBank/DDBJ databases">
        <title>Pan-genome analysis of Brazilian lineage A amoebal mimiviruses.</title>
        <authorList>
            <person name="Assis F.L."/>
            <person name="Abrahao J.S."/>
            <person name="Kroon E.G."/>
            <person name="Dornas F.P."/>
            <person name="Andrade K.R."/>
            <person name="Borato P.V.M."/>
            <person name="Pilotto M.R."/>
            <person name="Benamar S."/>
            <person name="LaScola B."/>
            <person name="Colson P."/>
        </authorList>
    </citation>
    <scope>NUCLEOTIDE SEQUENCE [LARGE SCALE GENOMIC DNA]</scope>
    <source>
        <strain evidence="6 7">Oyster</strain>
    </source>
</reference>
<evidence type="ECO:0000256" key="1">
    <source>
        <dbReference type="ARBA" id="ARBA00022603"/>
    </source>
</evidence>
<organismHost>
    <name type="scientific">Acanthamoeba polyphaga</name>
    <name type="common">Amoeba</name>
    <dbReference type="NCBI Taxonomy" id="5757"/>
</organismHost>
<protein>
    <submittedName>
        <fullName evidence="6">Ftsj methyltransferase domain-containing protein 1</fullName>
    </submittedName>
</protein>
<evidence type="ECO:0000256" key="4">
    <source>
        <dbReference type="PROSITE-ProRule" id="PRU00946"/>
    </source>
</evidence>
<dbReference type="PANTHER" id="PTHR16121">
    <property type="entry name" value="CAP-SPECIFIC MRNA (NUCLEOSIDE-2'-O-)-METHYLTRANSFERASE 1-RELATED"/>
    <property type="match status" value="1"/>
</dbReference>
<proteinExistence type="predicted"/>
<dbReference type="GO" id="GO:0006370">
    <property type="term" value="P:7-methylguanosine mRNA capping"/>
    <property type="evidence" value="ECO:0007669"/>
    <property type="project" value="TreeGrafter"/>
</dbReference>
<dbReference type="Pfam" id="PF01728">
    <property type="entry name" value="FtsJ"/>
    <property type="match status" value="1"/>
</dbReference>
<dbReference type="PANTHER" id="PTHR16121:SF2">
    <property type="entry name" value="CAP-SPECIFIC MRNA (NUCLEOSIDE-2'-O-)-METHYLTRANSFERASE 2"/>
    <property type="match status" value="1"/>
</dbReference>
<accession>A0A0G2Y417</accession>
<evidence type="ECO:0000256" key="2">
    <source>
        <dbReference type="ARBA" id="ARBA00022679"/>
    </source>
</evidence>
<dbReference type="Gene3D" id="3.40.50.10760">
    <property type="entry name" value="Reovirus core"/>
    <property type="match status" value="1"/>
</dbReference>
<dbReference type="PROSITE" id="PS51614">
    <property type="entry name" value="SAM_MT_ADRIFT"/>
    <property type="match status" value="1"/>
</dbReference>
<evidence type="ECO:0000259" key="5">
    <source>
        <dbReference type="PROSITE" id="PS51614"/>
    </source>
</evidence>
<sequence length="788" mass="93041">MFIDKVTNKVNKSVDKTVLKTISKAKEYLSKGGLSLVLSANKYEKLVPYNLWYNHELYQITNYTQNNQNMRIRFYNEIMLSPIVSYNEHDLSKIKTLVPNMSLYQPFYPETFYSVWEFLQSEYINQNAMNFLFIGKENKLGSVESLMIYNELYKNNYLNNTYTVWISDNESHDIFSNSYLLKLPKHNYLKQAFKINFLTNTNQLNVYDTIIIDAISQFDDIFDWSKEETDLHANLFYLFTSLKHLKKNTGSILFKFSMMSSQSWFYLFDILFGCFKEYEFFRPKCINPFNSEIYLYLNKFTGNIPKNNILNSILTNLYRQNVTKLFHLNLHHIDINPIFQKYLISRNKWINNIIDYIDESPQQNNVCYVTKWHNKNNLLQIKDTINYLDQNNDKYKLSNNSHPKIKSISHNFLLDNNHFKNLLQKRASLNFYKRVMDTRPSRIFLDMSMVHDFSNEYYVTWDYITGTLDFYKNIKIDLKKQYNGEMITTAWIKLYEILNEFPDIIPKKELVKSFHLCEAPGAFVSATHHYMYSLGCELDWYAQTLNPMYENKALDDHYGLMSLYPDKWLFGSKNNNTGDITSSEIIKSYASNKQLSNIDFMTGDAGIYCRPNCLNEQETVMAKINMGQIVCILACLSKGRSAVFKTFLPLTEPLNISLLNLLSSIFEELIFYKPGASNGSNSEIYIVLKSYKGISSSELEMLYLMLDDPKITSTSFITDVICKNFFRSYIKIVSNLIDKQINCLQRNFYYYYNIGELYDFKKNNICSEYYDEWFNKNKVVYLENTLFS</sequence>
<dbReference type="InterPro" id="IPR025807">
    <property type="entry name" value="Adrift-typ_MeTrfase"/>
</dbReference>
<keyword evidence="3 4" id="KW-0949">S-adenosyl-L-methionine</keyword>
<feature type="domain" description="Adrift-type SAM-dependent 2'-O-MTase" evidence="5">
    <location>
        <begin position="485"/>
        <end position="693"/>
    </location>
</feature>
<dbReference type="GO" id="GO:0004483">
    <property type="term" value="F:methyltransferase cap1 activity"/>
    <property type="evidence" value="ECO:0007669"/>
    <property type="project" value="TreeGrafter"/>
</dbReference>
<dbReference type="InterPro" id="IPR050851">
    <property type="entry name" value="mRNA_Cap_2O-Ribose_MeTrfase"/>
</dbReference>
<evidence type="ECO:0000313" key="7">
    <source>
        <dbReference type="Proteomes" id="UP000241474"/>
    </source>
</evidence>
<dbReference type="Proteomes" id="UP000241474">
    <property type="component" value="Segment"/>
</dbReference>
<evidence type="ECO:0000256" key="3">
    <source>
        <dbReference type="ARBA" id="ARBA00022691"/>
    </source>
</evidence>
<dbReference type="EMBL" id="KM982401">
    <property type="protein sequence ID" value="AKI79289.1"/>
    <property type="molecule type" value="Genomic_DNA"/>
</dbReference>
<dbReference type="GO" id="GO:0032259">
    <property type="term" value="P:methylation"/>
    <property type="evidence" value="ECO:0007669"/>
    <property type="project" value="UniProtKB-KW"/>
</dbReference>
<feature type="active site" description="Proton acceptor" evidence="4">
    <location>
        <position position="645"/>
    </location>
</feature>